<evidence type="ECO:0000313" key="2">
    <source>
        <dbReference type="EMBL" id="KAJ6747019.1"/>
    </source>
</evidence>
<accession>A0A9Q0VE27</accession>
<protein>
    <submittedName>
        <fullName evidence="2">TIP41-LIKE PROTEIN</fullName>
    </submittedName>
</protein>
<sequence length="403" mass="44676">MTETLDDGEFWLPPQFLIDDDKVLMENNSNNNLRNGSARDVFGYSKTDYGKSLFPLEFPCGLGSFGFSSDLSSPVESVEGSTETESDEEDYLAGLTRQIAHSTLEDDFKTNDLPFGTEKSKGWVVSGSPQSTLCALESRRSREDGHEQRRRAWLITIKVEDYLGPPRNPSPISNSSKNPNSYVSLYQQQPSLSYQKLQASQLQQLRVQQQMMQQQKSVWGVQNNSKGTGLLFSQQPQQNQSVAQNRGRNVSSVSRGPLGLSASAWPPLRNSTQQQQQQQSNSQGGSGMRAVFLGNPGIKRECAGTGVFLPRQLGARTESRKKPGCSTVLLPAKVVQALNLNLEGMGAQAQFGPQFNGGFVTYSDAAVRVHHDNLLSHQKQQRNSSRPQPAMNKEVRLPQEWTY</sequence>
<keyword evidence="3" id="KW-1185">Reference proteome</keyword>
<dbReference type="EMBL" id="JAPFFM010000009">
    <property type="protein sequence ID" value="KAJ6747019.1"/>
    <property type="molecule type" value="Genomic_DNA"/>
</dbReference>
<comment type="caution">
    <text evidence="2">The sequence shown here is derived from an EMBL/GenBank/DDBJ whole genome shotgun (WGS) entry which is preliminary data.</text>
</comment>
<name>A0A9Q0VE27_9ROSI</name>
<feature type="compositionally biased region" description="Polar residues" evidence="1">
    <location>
        <begin position="375"/>
        <end position="387"/>
    </location>
</feature>
<evidence type="ECO:0000256" key="1">
    <source>
        <dbReference type="SAM" id="MobiDB-lite"/>
    </source>
</evidence>
<evidence type="ECO:0000313" key="3">
    <source>
        <dbReference type="Proteomes" id="UP001151752"/>
    </source>
</evidence>
<proteinExistence type="predicted"/>
<feature type="compositionally biased region" description="Low complexity" evidence="1">
    <location>
        <begin position="233"/>
        <end position="245"/>
    </location>
</feature>
<feature type="region of interest" description="Disordered" evidence="1">
    <location>
        <begin position="227"/>
        <end position="292"/>
    </location>
</feature>
<reference evidence="2" key="2">
    <citation type="journal article" date="2023" name="Int. J. Mol. Sci.">
        <title>De Novo Assembly and Annotation of 11 Diverse Shrub Willow (Salix) Genomes Reveals Novel Gene Organization in Sex-Linked Regions.</title>
        <authorList>
            <person name="Hyden B."/>
            <person name="Feng K."/>
            <person name="Yates T.B."/>
            <person name="Jawdy S."/>
            <person name="Cereghino C."/>
            <person name="Smart L.B."/>
            <person name="Muchero W."/>
        </authorList>
    </citation>
    <scope>NUCLEOTIDE SEQUENCE</scope>
    <source>
        <tissue evidence="2">Shoot tip</tissue>
    </source>
</reference>
<dbReference type="PANTHER" id="PTHR33356">
    <property type="entry name" value="TIP41-LIKE PROTEIN"/>
    <property type="match status" value="1"/>
</dbReference>
<feature type="region of interest" description="Disordered" evidence="1">
    <location>
        <begin position="375"/>
        <end position="403"/>
    </location>
</feature>
<dbReference type="AlphaFoldDB" id="A0A9Q0VE27"/>
<organism evidence="2 3">
    <name type="scientific">Salix koriyanagi</name>
    <dbReference type="NCBI Taxonomy" id="2511006"/>
    <lineage>
        <taxon>Eukaryota</taxon>
        <taxon>Viridiplantae</taxon>
        <taxon>Streptophyta</taxon>
        <taxon>Embryophyta</taxon>
        <taxon>Tracheophyta</taxon>
        <taxon>Spermatophyta</taxon>
        <taxon>Magnoliopsida</taxon>
        <taxon>eudicotyledons</taxon>
        <taxon>Gunneridae</taxon>
        <taxon>Pentapetalae</taxon>
        <taxon>rosids</taxon>
        <taxon>fabids</taxon>
        <taxon>Malpighiales</taxon>
        <taxon>Salicaceae</taxon>
        <taxon>Saliceae</taxon>
        <taxon>Salix</taxon>
    </lineage>
</organism>
<dbReference type="Proteomes" id="UP001151752">
    <property type="component" value="Chromosome 6"/>
</dbReference>
<reference evidence="2" key="1">
    <citation type="submission" date="2022-11" db="EMBL/GenBank/DDBJ databases">
        <authorList>
            <person name="Hyden B.L."/>
            <person name="Feng K."/>
            <person name="Yates T."/>
            <person name="Jawdy S."/>
            <person name="Smart L.B."/>
            <person name="Muchero W."/>
        </authorList>
    </citation>
    <scope>NUCLEOTIDE SEQUENCE</scope>
    <source>
        <tissue evidence="2">Shoot tip</tissue>
    </source>
</reference>
<gene>
    <name evidence="2" type="ORF">OIU74_029479</name>
</gene>
<dbReference type="PANTHER" id="PTHR33356:SF5">
    <property type="entry name" value="TIP41-LIKE PROTEIN"/>
    <property type="match status" value="1"/>
</dbReference>
<feature type="compositionally biased region" description="Low complexity" evidence="1">
    <location>
        <begin position="273"/>
        <end position="283"/>
    </location>
</feature>